<reference evidence="1 2" key="1">
    <citation type="submission" date="2020-05" db="EMBL/GenBank/DDBJ databases">
        <authorList>
            <person name="Khan S.A."/>
            <person name="Jeon C.O."/>
            <person name="Chun B.H."/>
        </authorList>
    </citation>
    <scope>NUCLEOTIDE SEQUENCE [LARGE SCALE GENOMIC DNA]</scope>
    <source>
        <strain evidence="1 2">B156</strain>
    </source>
</reference>
<organism evidence="1 2">
    <name type="scientific">Ramlibacter montanisoli</name>
    <dbReference type="NCBI Taxonomy" id="2732512"/>
    <lineage>
        <taxon>Bacteria</taxon>
        <taxon>Pseudomonadati</taxon>
        <taxon>Pseudomonadota</taxon>
        <taxon>Betaproteobacteria</taxon>
        <taxon>Burkholderiales</taxon>
        <taxon>Comamonadaceae</taxon>
        <taxon>Ramlibacter</taxon>
    </lineage>
</organism>
<protein>
    <submittedName>
        <fullName evidence="1">Uncharacterized protein</fullName>
    </submittedName>
</protein>
<dbReference type="AlphaFoldDB" id="A0A849KGT3"/>
<dbReference type="RefSeq" id="WP_171558434.1">
    <property type="nucleotide sequence ID" value="NZ_JABFCS010000001.1"/>
</dbReference>
<reference evidence="1 2" key="2">
    <citation type="submission" date="2020-06" db="EMBL/GenBank/DDBJ databases">
        <title>Ramlibacter rhizophilus sp. nov., isolated from rhizosphere soil of national flower Mugunghwa from South Korea.</title>
        <authorList>
            <person name="Zheng-Fei Y."/>
            <person name="Huan T."/>
        </authorList>
    </citation>
    <scope>NUCLEOTIDE SEQUENCE [LARGE SCALE GENOMIC DNA]</scope>
    <source>
        <strain evidence="1 2">B156</strain>
    </source>
</reference>
<proteinExistence type="predicted"/>
<keyword evidence="2" id="KW-1185">Reference proteome</keyword>
<evidence type="ECO:0000313" key="1">
    <source>
        <dbReference type="EMBL" id="NNU43333.1"/>
    </source>
</evidence>
<name>A0A849KGT3_9BURK</name>
<accession>A0A849KGT3</accession>
<evidence type="ECO:0000313" key="2">
    <source>
        <dbReference type="Proteomes" id="UP000552954"/>
    </source>
</evidence>
<comment type="caution">
    <text evidence="1">The sequence shown here is derived from an EMBL/GenBank/DDBJ whole genome shotgun (WGS) entry which is preliminary data.</text>
</comment>
<gene>
    <name evidence="1" type="ORF">HK415_09450</name>
</gene>
<sequence length="46" mass="4658">MSASVLASGVTPPGVSASMLLLMVLRVLASRLPIATRRAPPVGLEA</sequence>
<dbReference type="Proteomes" id="UP000552954">
    <property type="component" value="Unassembled WGS sequence"/>
</dbReference>
<dbReference type="EMBL" id="JABFCS010000001">
    <property type="protein sequence ID" value="NNU43333.1"/>
    <property type="molecule type" value="Genomic_DNA"/>
</dbReference>